<dbReference type="NCBIfam" id="TIGR01730">
    <property type="entry name" value="RND_mfp"/>
    <property type="match status" value="1"/>
</dbReference>
<dbReference type="Gene3D" id="2.40.420.20">
    <property type="match status" value="1"/>
</dbReference>
<comment type="similarity">
    <text evidence="1">Belongs to the membrane fusion protein (MFP) (TC 8.A.1) family.</text>
</comment>
<dbReference type="InterPro" id="IPR058647">
    <property type="entry name" value="BSH_CzcB-like"/>
</dbReference>
<dbReference type="RefSeq" id="WP_210224563.1">
    <property type="nucleotide sequence ID" value="NZ_CP072801.1"/>
</dbReference>
<dbReference type="Pfam" id="PF25973">
    <property type="entry name" value="BSH_CzcB"/>
    <property type="match status" value="1"/>
</dbReference>
<name>A0ABX7X5G5_9GAMM</name>
<dbReference type="InterPro" id="IPR058792">
    <property type="entry name" value="Beta-barrel_RND_2"/>
</dbReference>
<dbReference type="Gene3D" id="2.40.50.100">
    <property type="match status" value="2"/>
</dbReference>
<sequence>MNNKKSAFVGLIGVVLGIGFPTGAQSAEIIPVEVSSTQSQSVLGSTVVPYKEVTLTAQIPGVVKRVAGGVGASFAAGNTLVQIDDSQLQAKRNAVAAQIGTAQSGVTNAQAQYNREQMSPRSKDIGAMPGFGMPAMFDRLGTRQFASTFMGGYDDKTIRQADLENSRATVLQAQGGLQQASAQLQELDAAIGNATSTAPFEGMILSKQVEVGDTVQPGQPLLTYGYIKNKRLQSDVPSGLVAGLQVGMTVAARINSNFDTTAKVAEIYPLADPTRHTVTVKFDLPADVEATPGTYAEVHLPEGDSAASLFIPKTALFKGSSLPSVLVVKDGKSQLRLVRLGTDQGKDKVEVISGLDATEQIINDPPVGVVSGWMPPAK</sequence>
<protein>
    <submittedName>
        <fullName evidence="4">Efflux RND transporter periplasmic adaptor subunit</fullName>
    </submittedName>
</protein>
<feature type="domain" description="CusB-like beta-barrel" evidence="2">
    <location>
        <begin position="233"/>
        <end position="300"/>
    </location>
</feature>
<proteinExistence type="inferred from homology"/>
<dbReference type="SUPFAM" id="SSF111369">
    <property type="entry name" value="HlyD-like secretion proteins"/>
    <property type="match status" value="2"/>
</dbReference>
<organism evidence="4 5">
    <name type="scientific">Thiothrix litoralis</name>
    <dbReference type="NCBI Taxonomy" id="2891210"/>
    <lineage>
        <taxon>Bacteria</taxon>
        <taxon>Pseudomonadati</taxon>
        <taxon>Pseudomonadota</taxon>
        <taxon>Gammaproteobacteria</taxon>
        <taxon>Thiotrichales</taxon>
        <taxon>Thiotrichaceae</taxon>
        <taxon>Thiothrix</taxon>
    </lineage>
</organism>
<evidence type="ECO:0000313" key="4">
    <source>
        <dbReference type="EMBL" id="QTR48360.1"/>
    </source>
</evidence>
<accession>A0ABX7X5G5</accession>
<feature type="domain" description="CzcB-like barrel-sandwich hybrid" evidence="3">
    <location>
        <begin position="53"/>
        <end position="220"/>
    </location>
</feature>
<evidence type="ECO:0000256" key="1">
    <source>
        <dbReference type="ARBA" id="ARBA00009477"/>
    </source>
</evidence>
<gene>
    <name evidence="4" type="ORF">J9253_06885</name>
</gene>
<dbReference type="Pfam" id="PF25954">
    <property type="entry name" value="Beta-barrel_RND_2"/>
    <property type="match status" value="1"/>
</dbReference>
<evidence type="ECO:0000259" key="3">
    <source>
        <dbReference type="Pfam" id="PF25973"/>
    </source>
</evidence>
<dbReference type="EMBL" id="CP072801">
    <property type="protein sequence ID" value="QTR48360.1"/>
    <property type="molecule type" value="Genomic_DNA"/>
</dbReference>
<dbReference type="Gene3D" id="1.10.287.470">
    <property type="entry name" value="Helix hairpin bin"/>
    <property type="match status" value="2"/>
</dbReference>
<reference evidence="4 5" key="1">
    <citation type="submission" date="2021-04" db="EMBL/GenBank/DDBJ databases">
        <title>Genomics, taxonomy and metabolism of representatives of sulfur bacteria of the genus Thiothrix: Thiothrix fructosivorans QT, Thiothrix unzii A1T and three new species, Thiothrix subterranea sp. nov., Thiothrix litoralis sp. nov. and 'Candidatus Thiothrix anitrata' sp. nov.</title>
        <authorList>
            <person name="Ravin N.V."/>
            <person name="Smolyakov D."/>
            <person name="Rudenko T.S."/>
            <person name="Mardanov A.V."/>
            <person name="Beletsky A.V."/>
            <person name="Markov N.D."/>
            <person name="Fomenkov A.I."/>
            <person name="Roberts R.J."/>
            <person name="Karnachuk O.V."/>
            <person name="Novikov A."/>
            <person name="Grabovich M.Y."/>
        </authorList>
    </citation>
    <scope>NUCLEOTIDE SEQUENCE [LARGE SCALE GENOMIC DNA]</scope>
    <source>
        <strain evidence="4 5">AS</strain>
    </source>
</reference>
<dbReference type="PANTHER" id="PTHR30469">
    <property type="entry name" value="MULTIDRUG RESISTANCE PROTEIN MDTA"/>
    <property type="match status" value="1"/>
</dbReference>
<dbReference type="InterPro" id="IPR006143">
    <property type="entry name" value="RND_pump_MFP"/>
</dbReference>
<evidence type="ECO:0000259" key="2">
    <source>
        <dbReference type="Pfam" id="PF25954"/>
    </source>
</evidence>
<keyword evidence="5" id="KW-1185">Reference proteome</keyword>
<evidence type="ECO:0000313" key="5">
    <source>
        <dbReference type="Proteomes" id="UP000672039"/>
    </source>
</evidence>
<dbReference type="Proteomes" id="UP000672039">
    <property type="component" value="Chromosome"/>
</dbReference>
<dbReference type="Gene3D" id="2.40.30.170">
    <property type="match status" value="1"/>
</dbReference>